<dbReference type="STRING" id="4829.A0A168N0E0"/>
<dbReference type="PANTHER" id="PTHR44167">
    <property type="entry name" value="OVARIAN-SPECIFIC SERINE/THREONINE-PROTEIN KINASE LOK-RELATED"/>
    <property type="match status" value="1"/>
</dbReference>
<evidence type="ECO:0000256" key="1">
    <source>
        <dbReference type="ARBA" id="ARBA00005575"/>
    </source>
</evidence>
<evidence type="ECO:0000259" key="12">
    <source>
        <dbReference type="PROSITE" id="PS50011"/>
    </source>
</evidence>
<feature type="region of interest" description="Disordered" evidence="10">
    <location>
        <begin position="1"/>
        <end position="43"/>
    </location>
</feature>
<dbReference type="SUPFAM" id="SSF56112">
    <property type="entry name" value="Protein kinase-like (PK-like)"/>
    <property type="match status" value="1"/>
</dbReference>
<dbReference type="InterPro" id="IPR008984">
    <property type="entry name" value="SMAD_FHA_dom_sf"/>
</dbReference>
<evidence type="ECO:0000256" key="4">
    <source>
        <dbReference type="ARBA" id="ARBA00022741"/>
    </source>
</evidence>
<feature type="binding site" evidence="9">
    <location>
        <position position="308"/>
    </location>
    <ligand>
        <name>ATP</name>
        <dbReference type="ChEBI" id="CHEBI:30616"/>
    </ligand>
</feature>
<dbReference type="Gene3D" id="2.60.200.20">
    <property type="match status" value="1"/>
</dbReference>
<keyword evidence="6 9" id="KW-0067">ATP-binding</keyword>
<gene>
    <name evidence="13" type="primary">ABSGL_05201.1 scaffold 6851</name>
</gene>
<dbReference type="GO" id="GO:0005634">
    <property type="term" value="C:nucleus"/>
    <property type="evidence" value="ECO:0007669"/>
    <property type="project" value="TreeGrafter"/>
</dbReference>
<dbReference type="InterPro" id="IPR000719">
    <property type="entry name" value="Prot_kinase_dom"/>
</dbReference>
<dbReference type="SMART" id="SM00240">
    <property type="entry name" value="FHA"/>
    <property type="match status" value="1"/>
</dbReference>
<evidence type="ECO:0000313" key="13">
    <source>
        <dbReference type="EMBL" id="SAL99556.1"/>
    </source>
</evidence>
<reference evidence="13" key="1">
    <citation type="submission" date="2016-04" db="EMBL/GenBank/DDBJ databases">
        <authorList>
            <person name="Evans L.H."/>
            <person name="Alamgir A."/>
            <person name="Owens N."/>
            <person name="Weber N.D."/>
            <person name="Virtaneva K."/>
            <person name="Barbian K."/>
            <person name="Babar A."/>
            <person name="Rosenke K."/>
        </authorList>
    </citation>
    <scope>NUCLEOTIDE SEQUENCE [LARGE SCALE GENOMIC DNA]</scope>
    <source>
        <strain evidence="13">CBS 101.48</strain>
    </source>
</reference>
<dbReference type="InterPro" id="IPR000253">
    <property type="entry name" value="FHA_dom"/>
</dbReference>
<comment type="similarity">
    <text evidence="1">Belongs to the protein kinase superfamily. CAMK Ser/Thr protein kinase family. CHEK2 subfamily.</text>
</comment>
<sequence length="519" mass="58065">MKRCNTTVLQHDNSDNSGRDATQYYSCPASGDDLSPPPSSSLSKQVTVAYLPGSSPAAFDTTLVPVSPSSVVMATKRPADNTTTPHAMERKQSKLDHPGDALYEPESPTTPSTTGKQNAKHELDVPDWHTHTDAWAFLQSLNPEYPSQYLTRQTSDGKSSTAYLFGRWPDCDFIFKQSEISKKHCAIYMERGCNANQESGLSIYLKDLSSNGTFVNGVSVGHMNRALLRTGDRIQLYRRDCFDDEDIRHSFYRILLPPNFEVTEFHSAYRVGRVLGKGSFASVYKASSRHETPEGSQPRFVAVKAIRKSRCSQKPRLLPSVIQEIGILMSLEAHPCVIKIERVFDEPKHIYLVLEYVSGGDLFDLVARNGGLCESDTRFIFFQLFAGIKFLHERQIAHRDLKPENVLVVDVEKLQVKITDFGLAKTTSTKQSVLDSQCGTPNYVAPEILDPTGLRSYTKSCDLWSLGVILYICLSGMPPFSGKLFEDDEGHLTDTVSCWDRGNDPTGNERKDQKWNIQL</sequence>
<dbReference type="AlphaFoldDB" id="A0A168N0E0"/>
<keyword evidence="5" id="KW-0418">Kinase</keyword>
<dbReference type="Pfam" id="PF00498">
    <property type="entry name" value="FHA"/>
    <property type="match status" value="1"/>
</dbReference>
<organism evidence="13">
    <name type="scientific">Absidia glauca</name>
    <name type="common">Pin mould</name>
    <dbReference type="NCBI Taxonomy" id="4829"/>
    <lineage>
        <taxon>Eukaryota</taxon>
        <taxon>Fungi</taxon>
        <taxon>Fungi incertae sedis</taxon>
        <taxon>Mucoromycota</taxon>
        <taxon>Mucoromycotina</taxon>
        <taxon>Mucoromycetes</taxon>
        <taxon>Mucorales</taxon>
        <taxon>Cunninghamellaceae</taxon>
        <taxon>Absidia</taxon>
    </lineage>
</organism>
<evidence type="ECO:0000256" key="3">
    <source>
        <dbReference type="ARBA" id="ARBA00022527"/>
    </source>
</evidence>
<dbReference type="PROSITE" id="PS00107">
    <property type="entry name" value="PROTEIN_KINASE_ATP"/>
    <property type="match status" value="1"/>
</dbReference>
<keyword evidence="3" id="KW-0723">Serine/threonine-protein kinase</keyword>
<dbReference type="OMA" id="VMLYICL"/>
<accession>A0A168N0E0</accession>
<comment type="catalytic activity">
    <reaction evidence="7">
        <text>L-threonyl-[protein] + ATP = O-phospho-L-threonyl-[protein] + ADP + H(+)</text>
        <dbReference type="Rhea" id="RHEA:46608"/>
        <dbReference type="Rhea" id="RHEA-COMP:11060"/>
        <dbReference type="Rhea" id="RHEA-COMP:11605"/>
        <dbReference type="ChEBI" id="CHEBI:15378"/>
        <dbReference type="ChEBI" id="CHEBI:30013"/>
        <dbReference type="ChEBI" id="CHEBI:30616"/>
        <dbReference type="ChEBI" id="CHEBI:61977"/>
        <dbReference type="ChEBI" id="CHEBI:456216"/>
        <dbReference type="EC" id="2.7.11.1"/>
    </reaction>
</comment>
<proteinExistence type="inferred from homology"/>
<feature type="compositionally biased region" description="Basic and acidic residues" evidence="10">
    <location>
        <begin position="87"/>
        <end position="99"/>
    </location>
</feature>
<evidence type="ECO:0000259" key="11">
    <source>
        <dbReference type="PROSITE" id="PS50006"/>
    </source>
</evidence>
<dbReference type="FunFam" id="1.10.510.10:FF:000571">
    <property type="entry name" value="Maternal embryonic leucine zipper kinase"/>
    <property type="match status" value="1"/>
</dbReference>
<keyword evidence="4 9" id="KW-0547">Nucleotide-binding</keyword>
<feature type="domain" description="FHA" evidence="11">
    <location>
        <begin position="163"/>
        <end position="220"/>
    </location>
</feature>
<evidence type="ECO:0000256" key="10">
    <source>
        <dbReference type="SAM" id="MobiDB-lite"/>
    </source>
</evidence>
<dbReference type="PANTHER" id="PTHR44167:SF24">
    <property type="entry name" value="SERINE_THREONINE-PROTEIN KINASE CHK2"/>
    <property type="match status" value="1"/>
</dbReference>
<feature type="compositionally biased region" description="Low complexity" evidence="10">
    <location>
        <begin position="104"/>
        <end position="114"/>
    </location>
</feature>
<evidence type="ECO:0000256" key="5">
    <source>
        <dbReference type="ARBA" id="ARBA00022777"/>
    </source>
</evidence>
<dbReference type="PROSITE" id="PS00108">
    <property type="entry name" value="PROTEIN_KINASE_ST"/>
    <property type="match status" value="1"/>
</dbReference>
<evidence type="ECO:0000256" key="2">
    <source>
        <dbReference type="ARBA" id="ARBA00012513"/>
    </source>
</evidence>
<comment type="catalytic activity">
    <reaction evidence="8">
        <text>L-seryl-[protein] + ATP = O-phospho-L-seryl-[protein] + ADP + H(+)</text>
        <dbReference type="Rhea" id="RHEA:17989"/>
        <dbReference type="Rhea" id="RHEA-COMP:9863"/>
        <dbReference type="Rhea" id="RHEA-COMP:11604"/>
        <dbReference type="ChEBI" id="CHEBI:15378"/>
        <dbReference type="ChEBI" id="CHEBI:29999"/>
        <dbReference type="ChEBI" id="CHEBI:30616"/>
        <dbReference type="ChEBI" id="CHEBI:83421"/>
        <dbReference type="ChEBI" id="CHEBI:456216"/>
        <dbReference type="EC" id="2.7.11.1"/>
    </reaction>
</comment>
<dbReference type="PROSITE" id="PS50006">
    <property type="entry name" value="FHA_DOMAIN"/>
    <property type="match status" value="1"/>
</dbReference>
<evidence type="ECO:0000256" key="9">
    <source>
        <dbReference type="PROSITE-ProRule" id="PRU10141"/>
    </source>
</evidence>
<dbReference type="InParanoid" id="A0A168N0E0"/>
<evidence type="ECO:0000256" key="8">
    <source>
        <dbReference type="ARBA" id="ARBA00048679"/>
    </source>
</evidence>
<dbReference type="SUPFAM" id="SSF49879">
    <property type="entry name" value="SMAD/FHA domain"/>
    <property type="match status" value="1"/>
</dbReference>
<dbReference type="PROSITE" id="PS50011">
    <property type="entry name" value="PROTEIN_KINASE_DOM"/>
    <property type="match status" value="1"/>
</dbReference>
<dbReference type="Pfam" id="PF00069">
    <property type="entry name" value="Pkinase"/>
    <property type="match status" value="1"/>
</dbReference>
<dbReference type="GO" id="GO:0005524">
    <property type="term" value="F:ATP binding"/>
    <property type="evidence" value="ECO:0007669"/>
    <property type="project" value="UniProtKB-UniRule"/>
</dbReference>
<dbReference type="InterPro" id="IPR011009">
    <property type="entry name" value="Kinase-like_dom_sf"/>
</dbReference>
<feature type="region of interest" description="Disordered" evidence="10">
    <location>
        <begin position="76"/>
        <end position="119"/>
    </location>
</feature>
<keyword evidence="14" id="KW-1185">Reference proteome</keyword>
<dbReference type="EC" id="2.7.11.1" evidence="2"/>
<dbReference type="EMBL" id="LT552921">
    <property type="protein sequence ID" value="SAL99556.1"/>
    <property type="molecule type" value="Genomic_DNA"/>
</dbReference>
<dbReference type="GO" id="GO:0005737">
    <property type="term" value="C:cytoplasm"/>
    <property type="evidence" value="ECO:0007669"/>
    <property type="project" value="TreeGrafter"/>
</dbReference>
<evidence type="ECO:0000256" key="6">
    <source>
        <dbReference type="ARBA" id="ARBA00022840"/>
    </source>
</evidence>
<feature type="domain" description="Protein kinase" evidence="12">
    <location>
        <begin position="269"/>
        <end position="519"/>
    </location>
</feature>
<dbReference type="InterPro" id="IPR008271">
    <property type="entry name" value="Ser/Thr_kinase_AS"/>
</dbReference>
<keyword evidence="5" id="KW-0808">Transferase</keyword>
<evidence type="ECO:0000313" key="14">
    <source>
        <dbReference type="Proteomes" id="UP000078561"/>
    </source>
</evidence>
<feature type="compositionally biased region" description="Polar residues" evidence="10">
    <location>
        <begin position="1"/>
        <end position="11"/>
    </location>
</feature>
<dbReference type="GO" id="GO:0044773">
    <property type="term" value="P:mitotic DNA damage checkpoint signaling"/>
    <property type="evidence" value="ECO:0007669"/>
    <property type="project" value="TreeGrafter"/>
</dbReference>
<dbReference type="OrthoDB" id="407410at2759"/>
<dbReference type="InterPro" id="IPR017441">
    <property type="entry name" value="Protein_kinase_ATP_BS"/>
</dbReference>
<dbReference type="GO" id="GO:0004674">
    <property type="term" value="F:protein serine/threonine kinase activity"/>
    <property type="evidence" value="ECO:0007669"/>
    <property type="project" value="UniProtKB-KW"/>
</dbReference>
<name>A0A168N0E0_ABSGL</name>
<protein>
    <recommendedName>
        <fullName evidence="2">non-specific serine/threonine protein kinase</fullName>
        <ecNumber evidence="2">2.7.11.1</ecNumber>
    </recommendedName>
</protein>
<evidence type="ECO:0000256" key="7">
    <source>
        <dbReference type="ARBA" id="ARBA00047899"/>
    </source>
</evidence>
<dbReference type="SMART" id="SM00220">
    <property type="entry name" value="S_TKc"/>
    <property type="match status" value="1"/>
</dbReference>
<dbReference type="Gene3D" id="1.10.510.10">
    <property type="entry name" value="Transferase(Phosphotransferase) domain 1"/>
    <property type="match status" value="1"/>
</dbReference>
<dbReference type="Proteomes" id="UP000078561">
    <property type="component" value="Unassembled WGS sequence"/>
</dbReference>